<evidence type="ECO:0000259" key="3">
    <source>
        <dbReference type="PROSITE" id="PS51782"/>
    </source>
</evidence>
<dbReference type="Pfam" id="PF01551">
    <property type="entry name" value="Peptidase_M23"/>
    <property type="match status" value="1"/>
</dbReference>
<dbReference type="InterPro" id="IPR018392">
    <property type="entry name" value="LysM"/>
</dbReference>
<dbReference type="Pfam" id="PF01476">
    <property type="entry name" value="LysM"/>
    <property type="match status" value="1"/>
</dbReference>
<dbReference type="GO" id="GO:0009279">
    <property type="term" value="C:cell outer membrane"/>
    <property type="evidence" value="ECO:0007669"/>
    <property type="project" value="TreeGrafter"/>
</dbReference>
<dbReference type="InterPro" id="IPR016047">
    <property type="entry name" value="M23ase_b-sheet_dom"/>
</dbReference>
<gene>
    <name evidence="4" type="ORF">H2508_02050</name>
</gene>
<feature type="region of interest" description="Disordered" evidence="2">
    <location>
        <begin position="125"/>
        <end position="174"/>
    </location>
</feature>
<evidence type="ECO:0000256" key="2">
    <source>
        <dbReference type="SAM" id="MobiDB-lite"/>
    </source>
</evidence>
<organism evidence="4 5">
    <name type="scientific">Sediminihaliea albiluteola</name>
    <dbReference type="NCBI Taxonomy" id="2758564"/>
    <lineage>
        <taxon>Bacteria</taxon>
        <taxon>Pseudomonadati</taxon>
        <taxon>Pseudomonadota</taxon>
        <taxon>Gammaproteobacteria</taxon>
        <taxon>Cellvibrionales</taxon>
        <taxon>Halieaceae</taxon>
        <taxon>Sediminihaliea</taxon>
    </lineage>
</organism>
<evidence type="ECO:0000256" key="1">
    <source>
        <dbReference type="ARBA" id="ARBA00038420"/>
    </source>
</evidence>
<comment type="caution">
    <text evidence="4">The sequence shown here is derived from an EMBL/GenBank/DDBJ whole genome shotgun (WGS) entry which is preliminary data.</text>
</comment>
<dbReference type="PANTHER" id="PTHR21666">
    <property type="entry name" value="PEPTIDASE-RELATED"/>
    <property type="match status" value="1"/>
</dbReference>
<accession>A0A7W2YHX2</accession>
<proteinExistence type="inferred from homology"/>
<dbReference type="AlphaFoldDB" id="A0A7W2YHX2"/>
<dbReference type="InterPro" id="IPR011055">
    <property type="entry name" value="Dup_hybrid_motif"/>
</dbReference>
<dbReference type="GO" id="GO:0032153">
    <property type="term" value="C:cell division site"/>
    <property type="evidence" value="ECO:0007669"/>
    <property type="project" value="TreeGrafter"/>
</dbReference>
<dbReference type="InterPro" id="IPR036779">
    <property type="entry name" value="LysM_dom_sf"/>
</dbReference>
<sequence>MLSNHKRCRRDEYSKRGVKEGGCVPRALFCSLLLLCLAGCGGNPPAPVEDRNYPADSSRPLVLQRGGSLGSGQYAVKRGDTLYSIAWRHGLDFRALAAANKIPAPYTIYPGQILQLREGALPSSGKVAAKKPVAKAQPKPSTTTQKTAPPPSTVPEEKPLKPSPARTALPPRAPVSAWRWPSSGKVVRGFSASLHKGIDIAGTRGEPVEAVADGVVVYAGTGIAGFGELLIVKHNDTYLSAYGHNERLLVPEGATVRAGQKIAEKGNTGTDSVKLHFEIRKEGRPVDPLRLLPKR</sequence>
<protein>
    <submittedName>
        <fullName evidence="4">Peptidoglycan DD-metalloendopeptidase family protein</fullName>
    </submittedName>
</protein>
<dbReference type="GO" id="GO:0004222">
    <property type="term" value="F:metalloendopeptidase activity"/>
    <property type="evidence" value="ECO:0007669"/>
    <property type="project" value="TreeGrafter"/>
</dbReference>
<dbReference type="PANTHER" id="PTHR21666:SF263">
    <property type="entry name" value="MUREIN HYDROLASE ACTIVATOR NLPD"/>
    <property type="match status" value="1"/>
</dbReference>
<dbReference type="PROSITE" id="PS51782">
    <property type="entry name" value="LYSM"/>
    <property type="match status" value="1"/>
</dbReference>
<keyword evidence="5" id="KW-1185">Reference proteome</keyword>
<dbReference type="EMBL" id="JACFXU010000013">
    <property type="protein sequence ID" value="MBA6411891.1"/>
    <property type="molecule type" value="Genomic_DNA"/>
</dbReference>
<dbReference type="SMART" id="SM00257">
    <property type="entry name" value="LysM"/>
    <property type="match status" value="1"/>
</dbReference>
<dbReference type="Gene3D" id="2.70.70.10">
    <property type="entry name" value="Glucose Permease (Domain IIA)"/>
    <property type="match status" value="1"/>
</dbReference>
<name>A0A7W2YHX2_9GAMM</name>
<reference evidence="4 5" key="1">
    <citation type="submission" date="2020-07" db="EMBL/GenBank/DDBJ databases">
        <title>Halieaceae bacterium, F7430, whole genome shotgun sequencing project.</title>
        <authorList>
            <person name="Jiang S."/>
            <person name="Liu Z.W."/>
            <person name="Du Z.J."/>
        </authorList>
    </citation>
    <scope>NUCLEOTIDE SEQUENCE [LARGE SCALE GENOMIC DNA]</scope>
    <source>
        <strain evidence="4 5">F7430</strain>
    </source>
</reference>
<dbReference type="CDD" id="cd00118">
    <property type="entry name" value="LysM"/>
    <property type="match status" value="1"/>
</dbReference>
<dbReference type="CDD" id="cd12797">
    <property type="entry name" value="M23_peptidase"/>
    <property type="match status" value="1"/>
</dbReference>
<dbReference type="SUPFAM" id="SSF51261">
    <property type="entry name" value="Duplicated hybrid motif"/>
    <property type="match status" value="1"/>
</dbReference>
<evidence type="ECO:0000313" key="5">
    <source>
        <dbReference type="Proteomes" id="UP000539350"/>
    </source>
</evidence>
<comment type="similarity">
    <text evidence="1">Belongs to the E.coli NlpD/Haemophilus LppB family.</text>
</comment>
<feature type="domain" description="LysM" evidence="3">
    <location>
        <begin position="72"/>
        <end position="116"/>
    </location>
</feature>
<dbReference type="Proteomes" id="UP000539350">
    <property type="component" value="Unassembled WGS sequence"/>
</dbReference>
<evidence type="ECO:0000313" key="4">
    <source>
        <dbReference type="EMBL" id="MBA6411891.1"/>
    </source>
</evidence>
<dbReference type="InterPro" id="IPR050570">
    <property type="entry name" value="Cell_wall_metabolism_enzyme"/>
</dbReference>
<dbReference type="Gene3D" id="3.10.350.10">
    <property type="entry name" value="LysM domain"/>
    <property type="match status" value="1"/>
</dbReference>